<dbReference type="AlphaFoldDB" id="A0AAV7WN58"/>
<evidence type="ECO:0000256" key="2">
    <source>
        <dbReference type="PROSITE-ProRule" id="PRU00191"/>
    </source>
</evidence>
<dbReference type="SUPFAM" id="SSF55550">
    <property type="entry name" value="SH2 domain"/>
    <property type="match status" value="1"/>
</dbReference>
<comment type="caution">
    <text evidence="4">The sequence shown here is derived from an EMBL/GenBank/DDBJ whole genome shotgun (WGS) entry which is preliminary data.</text>
</comment>
<dbReference type="Proteomes" id="UP001066276">
    <property type="component" value="Chromosome 1_1"/>
</dbReference>
<accession>A0AAV7WN58</accession>
<proteinExistence type="predicted"/>
<reference evidence="4" key="1">
    <citation type="journal article" date="2022" name="bioRxiv">
        <title>Sequencing and chromosome-scale assembly of the giantPleurodeles waltlgenome.</title>
        <authorList>
            <person name="Brown T."/>
            <person name="Elewa A."/>
            <person name="Iarovenko S."/>
            <person name="Subramanian E."/>
            <person name="Araus A.J."/>
            <person name="Petzold A."/>
            <person name="Susuki M."/>
            <person name="Suzuki K.-i.T."/>
            <person name="Hayashi T."/>
            <person name="Toyoda A."/>
            <person name="Oliveira C."/>
            <person name="Osipova E."/>
            <person name="Leigh N.D."/>
            <person name="Simon A."/>
            <person name="Yun M.H."/>
        </authorList>
    </citation>
    <scope>NUCLEOTIDE SEQUENCE</scope>
    <source>
        <strain evidence="4">20211129_DDA</strain>
        <tissue evidence="4">Liver</tissue>
    </source>
</reference>
<dbReference type="Gene3D" id="3.30.505.10">
    <property type="entry name" value="SH2 domain"/>
    <property type="match status" value="1"/>
</dbReference>
<keyword evidence="1 2" id="KW-0727">SH2 domain</keyword>
<dbReference type="InterPro" id="IPR051751">
    <property type="entry name" value="Immunoreceptor_sig_adapters"/>
</dbReference>
<dbReference type="GO" id="GO:0005737">
    <property type="term" value="C:cytoplasm"/>
    <property type="evidence" value="ECO:0007669"/>
    <property type="project" value="UniProtKB-ARBA"/>
</dbReference>
<dbReference type="Pfam" id="PF00017">
    <property type="entry name" value="SH2"/>
    <property type="match status" value="1"/>
</dbReference>
<dbReference type="InterPro" id="IPR000980">
    <property type="entry name" value="SH2"/>
</dbReference>
<dbReference type="GO" id="GO:0035556">
    <property type="term" value="P:intracellular signal transduction"/>
    <property type="evidence" value="ECO:0007669"/>
    <property type="project" value="TreeGrafter"/>
</dbReference>
<evidence type="ECO:0000313" key="4">
    <source>
        <dbReference type="EMBL" id="KAJ1214151.1"/>
    </source>
</evidence>
<keyword evidence="5" id="KW-1185">Reference proteome</keyword>
<gene>
    <name evidence="4" type="ORF">NDU88_001777</name>
</gene>
<organism evidence="4 5">
    <name type="scientific">Pleurodeles waltl</name>
    <name type="common">Iberian ribbed newt</name>
    <dbReference type="NCBI Taxonomy" id="8319"/>
    <lineage>
        <taxon>Eukaryota</taxon>
        <taxon>Metazoa</taxon>
        <taxon>Chordata</taxon>
        <taxon>Craniata</taxon>
        <taxon>Vertebrata</taxon>
        <taxon>Euteleostomi</taxon>
        <taxon>Amphibia</taxon>
        <taxon>Batrachia</taxon>
        <taxon>Caudata</taxon>
        <taxon>Salamandroidea</taxon>
        <taxon>Salamandridae</taxon>
        <taxon>Pleurodelinae</taxon>
        <taxon>Pleurodeles</taxon>
    </lineage>
</organism>
<evidence type="ECO:0000256" key="1">
    <source>
        <dbReference type="ARBA" id="ARBA00022999"/>
    </source>
</evidence>
<dbReference type="PANTHER" id="PTHR14098">
    <property type="entry name" value="SH2 DOMAIN CONTAINING PROTEIN"/>
    <property type="match status" value="1"/>
</dbReference>
<dbReference type="FunFam" id="3.30.505.10:FF:000016">
    <property type="entry name" value="B-cell linker protein isoform 2"/>
    <property type="match status" value="1"/>
</dbReference>
<dbReference type="InterPro" id="IPR036860">
    <property type="entry name" value="SH2_dom_sf"/>
</dbReference>
<protein>
    <recommendedName>
        <fullName evidence="3">SH2 domain-containing protein</fullName>
    </recommendedName>
</protein>
<dbReference type="GO" id="GO:0007169">
    <property type="term" value="P:cell surface receptor protein tyrosine kinase signaling pathway"/>
    <property type="evidence" value="ECO:0007669"/>
    <property type="project" value="TreeGrafter"/>
</dbReference>
<feature type="domain" description="SH2" evidence="3">
    <location>
        <begin position="110"/>
        <end position="185"/>
    </location>
</feature>
<sequence>MIVAEAAIKYEMKNPVPPPRQLWMEDSEALGPSRVPEVKEKQVLSLKSFEYALKTLPDHSRQSKQQHLAERPVSRECLPTFKQKPEHVYVNLKNQRYVKPAEKDLHSCNWYIREFDRQEAEEALLQENCDGVFLVRDCSRKSIEEPYVLVIFYRSRVYNIKVRFLEASQQYALGSGLKGNDVSGFTFFGFLCLFSVN</sequence>
<dbReference type="EMBL" id="JANPWB010000001">
    <property type="protein sequence ID" value="KAJ1214151.1"/>
    <property type="molecule type" value="Genomic_DNA"/>
</dbReference>
<evidence type="ECO:0000313" key="5">
    <source>
        <dbReference type="Proteomes" id="UP001066276"/>
    </source>
</evidence>
<name>A0AAV7WN58_PLEWA</name>
<evidence type="ECO:0000259" key="3">
    <source>
        <dbReference type="PROSITE" id="PS50001"/>
    </source>
</evidence>
<dbReference type="PROSITE" id="PS50001">
    <property type="entry name" value="SH2"/>
    <property type="match status" value="1"/>
</dbReference>
<dbReference type="PANTHER" id="PTHR14098:SF2">
    <property type="entry name" value="CYTOKINE-DEPENDENT HEMATOPOIETIC CELL LINKER"/>
    <property type="match status" value="1"/>
</dbReference>